<dbReference type="Pfam" id="PF16927">
    <property type="entry name" value="HisKA_7TM"/>
    <property type="match status" value="1"/>
</dbReference>
<evidence type="ECO:0000259" key="3">
    <source>
        <dbReference type="PROSITE" id="PS50112"/>
    </source>
</evidence>
<feature type="transmembrane region" description="Helical" evidence="2">
    <location>
        <begin position="103"/>
        <end position="119"/>
    </location>
</feature>
<evidence type="ECO:0000313" key="6">
    <source>
        <dbReference type="EMBL" id="MEP1062560.1"/>
    </source>
</evidence>
<dbReference type="EMBL" id="JAMPLM010000072">
    <property type="protein sequence ID" value="MEP1062560.1"/>
    <property type="molecule type" value="Genomic_DNA"/>
</dbReference>
<gene>
    <name evidence="6" type="ORF">NDI38_29735</name>
</gene>
<dbReference type="InterPro" id="IPR029787">
    <property type="entry name" value="Nucleotide_cyclase"/>
</dbReference>
<feature type="transmembrane region" description="Helical" evidence="2">
    <location>
        <begin position="147"/>
        <end position="169"/>
    </location>
</feature>
<keyword evidence="7" id="KW-1185">Reference proteome</keyword>
<feature type="domain" description="PAC" evidence="4">
    <location>
        <begin position="297"/>
        <end position="349"/>
    </location>
</feature>
<dbReference type="PROSITE" id="PS50887">
    <property type="entry name" value="GGDEF"/>
    <property type="match status" value="1"/>
</dbReference>
<feature type="transmembrane region" description="Helical" evidence="2">
    <location>
        <begin position="181"/>
        <end position="199"/>
    </location>
</feature>
<dbReference type="CDD" id="cd01949">
    <property type="entry name" value="GGDEF"/>
    <property type="match status" value="1"/>
</dbReference>
<dbReference type="Pfam" id="PF08448">
    <property type="entry name" value="PAS_4"/>
    <property type="match status" value="1"/>
</dbReference>
<dbReference type="PROSITE" id="PS50113">
    <property type="entry name" value="PAC"/>
    <property type="match status" value="1"/>
</dbReference>
<feature type="domain" description="PAS" evidence="3">
    <location>
        <begin position="240"/>
        <end position="271"/>
    </location>
</feature>
<dbReference type="InterPro" id="IPR050469">
    <property type="entry name" value="Diguanylate_Cyclase"/>
</dbReference>
<evidence type="ECO:0000256" key="2">
    <source>
        <dbReference type="SAM" id="Phobius"/>
    </source>
</evidence>
<proteinExistence type="predicted"/>
<evidence type="ECO:0000259" key="5">
    <source>
        <dbReference type="PROSITE" id="PS50887"/>
    </source>
</evidence>
<accession>A0ABV0KTJ5</accession>
<feature type="transmembrane region" description="Helical" evidence="2">
    <location>
        <begin position="39"/>
        <end position="61"/>
    </location>
</feature>
<dbReference type="PROSITE" id="PS50112">
    <property type="entry name" value="PAS"/>
    <property type="match status" value="1"/>
</dbReference>
<dbReference type="InterPro" id="IPR035965">
    <property type="entry name" value="PAS-like_dom_sf"/>
</dbReference>
<keyword evidence="2" id="KW-1133">Transmembrane helix</keyword>
<dbReference type="CDD" id="cd00130">
    <property type="entry name" value="PAS"/>
    <property type="match status" value="1"/>
</dbReference>
<dbReference type="SUPFAM" id="SSF55073">
    <property type="entry name" value="Nucleotide cyclase"/>
    <property type="match status" value="1"/>
</dbReference>
<dbReference type="EC" id="2.7.7.65" evidence="6"/>
<keyword evidence="1" id="KW-0175">Coiled coil</keyword>
<evidence type="ECO:0000313" key="7">
    <source>
        <dbReference type="Proteomes" id="UP001476950"/>
    </source>
</evidence>
<organism evidence="6 7">
    <name type="scientific">Stenomitos frigidus AS-A4</name>
    <dbReference type="NCBI Taxonomy" id="2933935"/>
    <lineage>
        <taxon>Bacteria</taxon>
        <taxon>Bacillati</taxon>
        <taxon>Cyanobacteriota</taxon>
        <taxon>Cyanophyceae</taxon>
        <taxon>Leptolyngbyales</taxon>
        <taxon>Leptolyngbyaceae</taxon>
        <taxon>Stenomitos</taxon>
    </lineage>
</organism>
<evidence type="ECO:0000259" key="4">
    <source>
        <dbReference type="PROSITE" id="PS50113"/>
    </source>
</evidence>
<feature type="transmembrane region" description="Helical" evidence="2">
    <location>
        <begin position="211"/>
        <end position="229"/>
    </location>
</feature>
<dbReference type="InterPro" id="IPR013656">
    <property type="entry name" value="PAS_4"/>
</dbReference>
<dbReference type="GO" id="GO:0052621">
    <property type="term" value="F:diguanylate cyclase activity"/>
    <property type="evidence" value="ECO:0007669"/>
    <property type="project" value="UniProtKB-EC"/>
</dbReference>
<evidence type="ECO:0000256" key="1">
    <source>
        <dbReference type="SAM" id="Coils"/>
    </source>
</evidence>
<keyword evidence="2" id="KW-0812">Transmembrane</keyword>
<dbReference type="PANTHER" id="PTHR45138">
    <property type="entry name" value="REGULATORY COMPONENTS OF SENSORY TRANSDUCTION SYSTEM"/>
    <property type="match status" value="1"/>
</dbReference>
<reference evidence="6 7" key="1">
    <citation type="submission" date="2022-04" db="EMBL/GenBank/DDBJ databases">
        <title>Positive selection, recombination, and allopatry shape intraspecific diversity of widespread and dominant cyanobacteria.</title>
        <authorList>
            <person name="Wei J."/>
            <person name="Shu W."/>
            <person name="Hu C."/>
        </authorList>
    </citation>
    <scope>NUCLEOTIDE SEQUENCE [LARGE SCALE GENOMIC DNA]</scope>
    <source>
        <strain evidence="6 7">AS-A4</strain>
    </source>
</reference>
<feature type="transmembrane region" description="Helical" evidence="2">
    <location>
        <begin position="6"/>
        <end position="27"/>
    </location>
</feature>
<dbReference type="PANTHER" id="PTHR45138:SF9">
    <property type="entry name" value="DIGUANYLATE CYCLASE DGCM-RELATED"/>
    <property type="match status" value="1"/>
</dbReference>
<dbReference type="InterPro" id="IPR000014">
    <property type="entry name" value="PAS"/>
</dbReference>
<dbReference type="Pfam" id="PF00990">
    <property type="entry name" value="GGDEF"/>
    <property type="match status" value="1"/>
</dbReference>
<dbReference type="NCBIfam" id="TIGR00254">
    <property type="entry name" value="GGDEF"/>
    <property type="match status" value="1"/>
</dbReference>
<dbReference type="InterPro" id="IPR000160">
    <property type="entry name" value="GGDEF_dom"/>
</dbReference>
<protein>
    <submittedName>
        <fullName evidence="6">Diguanylate cyclase</fullName>
        <ecNumber evidence="6">2.7.7.65</ecNumber>
    </submittedName>
</protein>
<dbReference type="Proteomes" id="UP001476950">
    <property type="component" value="Unassembled WGS sequence"/>
</dbReference>
<dbReference type="SMART" id="SM00267">
    <property type="entry name" value="GGDEF"/>
    <property type="match status" value="1"/>
</dbReference>
<dbReference type="SUPFAM" id="SSF55785">
    <property type="entry name" value="PYP-like sensor domain (PAS domain)"/>
    <property type="match status" value="1"/>
</dbReference>
<sequence length="537" mass="59616">MLLKHNPSFAILSLTALLAVALAVAAWRRRAAASASRPFILLLLSTAVYATVAALEAAAIALPDKIFWSKWEYVGSGGVMTFFLIFALHFTHKRQWLTLKNTVLLWLLPSLNVVLVATNEQHQLVWRGFVPSVQGTNQIVYQHGPGFYWVMTCVYLYTLAGSWLLVQAARRPVRLQQQQSRLALAGALVPLLGGSAYMLKLTPAGLNLTPMSFLLAGLIYFVTLFRFRLFDLVPVARDTLIESLSDGVLVLDLHQRLLDINPAAQQLIGISVTCLGQPLRQLGSSWPALAQLCQASATVPSELLLELSTGCYVELHVIPLRDHCNCLTGHLLVLRDVTQRQQADLELRQVNERLQAQLREIEVLQTQLREQAIRDALTGLCNRRYFEETLPRELARAARAAYPVAVILMDIDFFKQVNDTYGHQGGDCVLQAVGRLLRTHSRQGDIACRYGGEEFVLLLPAITLKDVYQRAEQLRRSFQAMHVPFGAATIRTTLSLGVGLFPEHGDTSQSLMQVVDQALYVAKAAGRNCVKCVETVV</sequence>
<comment type="caution">
    <text evidence="6">The sequence shown here is derived from an EMBL/GenBank/DDBJ whole genome shotgun (WGS) entry which is preliminary data.</text>
</comment>
<keyword evidence="6" id="KW-0808">Transferase</keyword>
<feature type="domain" description="GGDEF" evidence="5">
    <location>
        <begin position="402"/>
        <end position="535"/>
    </location>
</feature>
<dbReference type="InterPro" id="IPR000700">
    <property type="entry name" value="PAS-assoc_C"/>
</dbReference>
<dbReference type="Gene3D" id="3.30.70.270">
    <property type="match status" value="1"/>
</dbReference>
<keyword evidence="6" id="KW-0548">Nucleotidyltransferase</keyword>
<feature type="transmembrane region" description="Helical" evidence="2">
    <location>
        <begin position="73"/>
        <end position="91"/>
    </location>
</feature>
<feature type="coiled-coil region" evidence="1">
    <location>
        <begin position="340"/>
        <end position="374"/>
    </location>
</feature>
<keyword evidence="2" id="KW-0472">Membrane</keyword>
<dbReference type="InterPro" id="IPR031621">
    <property type="entry name" value="HisKA_7TM"/>
</dbReference>
<name>A0ABV0KTJ5_9CYAN</name>
<dbReference type="InterPro" id="IPR043128">
    <property type="entry name" value="Rev_trsase/Diguanyl_cyclase"/>
</dbReference>
<dbReference type="Gene3D" id="3.30.450.20">
    <property type="entry name" value="PAS domain"/>
    <property type="match status" value="1"/>
</dbReference>